<dbReference type="NCBIfam" id="TIGR00157">
    <property type="entry name" value="ribosome small subunit-dependent GTPase A"/>
    <property type="match status" value="1"/>
</dbReference>
<comment type="similarity">
    <text evidence="10">Belongs to the TRAFAC class YlqF/YawG GTPase family. RsgA subfamily.</text>
</comment>
<dbReference type="PROSITE" id="PS50936">
    <property type="entry name" value="ENGC_GTPASE"/>
    <property type="match status" value="1"/>
</dbReference>
<feature type="domain" description="CP-type G" evidence="12">
    <location>
        <begin position="102"/>
        <end position="259"/>
    </location>
</feature>
<feature type="binding site" evidence="10">
    <location>
        <position position="295"/>
    </location>
    <ligand>
        <name>Zn(2+)</name>
        <dbReference type="ChEBI" id="CHEBI:29105"/>
    </ligand>
</feature>
<evidence type="ECO:0000256" key="2">
    <source>
        <dbReference type="ARBA" id="ARBA00022517"/>
    </source>
</evidence>
<proteinExistence type="inferred from homology"/>
<evidence type="ECO:0000256" key="6">
    <source>
        <dbReference type="ARBA" id="ARBA00022801"/>
    </source>
</evidence>
<dbReference type="Gene3D" id="3.40.50.300">
    <property type="entry name" value="P-loop containing nucleotide triphosphate hydrolases"/>
    <property type="match status" value="1"/>
</dbReference>
<evidence type="ECO:0000256" key="1">
    <source>
        <dbReference type="ARBA" id="ARBA00022490"/>
    </source>
</evidence>
<keyword evidence="2 10" id="KW-0690">Ribosome biogenesis</keyword>
<gene>
    <name evidence="13" type="primary">rsgA_2</name>
    <name evidence="10" type="synonym">rsgA</name>
    <name evidence="13" type="ORF">NBRC116591_28960</name>
</gene>
<feature type="domain" description="EngC GTPase" evidence="11">
    <location>
        <begin position="110"/>
        <end position="257"/>
    </location>
</feature>
<dbReference type="InterPro" id="IPR010914">
    <property type="entry name" value="RsgA_GTPase_dom"/>
</dbReference>
<dbReference type="PROSITE" id="PS51721">
    <property type="entry name" value="G_CP"/>
    <property type="match status" value="1"/>
</dbReference>
<evidence type="ECO:0000256" key="9">
    <source>
        <dbReference type="ARBA" id="ARBA00023134"/>
    </source>
</evidence>
<dbReference type="Pfam" id="PF03193">
    <property type="entry name" value="RsgA_GTPase"/>
    <property type="match status" value="1"/>
</dbReference>
<dbReference type="HAMAP" id="MF_01820">
    <property type="entry name" value="GTPase_RsgA"/>
    <property type="match status" value="1"/>
</dbReference>
<feature type="binding site" evidence="10">
    <location>
        <begin position="149"/>
        <end position="152"/>
    </location>
    <ligand>
        <name>GTP</name>
        <dbReference type="ChEBI" id="CHEBI:37565"/>
    </ligand>
</feature>
<evidence type="ECO:0000256" key="4">
    <source>
        <dbReference type="ARBA" id="ARBA00022730"/>
    </source>
</evidence>
<evidence type="ECO:0000259" key="11">
    <source>
        <dbReference type="PROSITE" id="PS50936"/>
    </source>
</evidence>
<organism evidence="13 14">
    <name type="scientific">Sessilibacter corallicola</name>
    <dbReference type="NCBI Taxonomy" id="2904075"/>
    <lineage>
        <taxon>Bacteria</taxon>
        <taxon>Pseudomonadati</taxon>
        <taxon>Pseudomonadota</taxon>
        <taxon>Gammaproteobacteria</taxon>
        <taxon>Cellvibrionales</taxon>
        <taxon>Cellvibrionaceae</taxon>
        <taxon>Sessilibacter</taxon>
    </lineage>
</organism>
<dbReference type="SUPFAM" id="SSF52540">
    <property type="entry name" value="P-loop containing nucleoside triphosphate hydrolases"/>
    <property type="match status" value="1"/>
</dbReference>
<evidence type="ECO:0000256" key="5">
    <source>
        <dbReference type="ARBA" id="ARBA00022741"/>
    </source>
</evidence>
<accession>A0ABQ0ABQ9</accession>
<keyword evidence="8 10" id="KW-0694">RNA-binding</keyword>
<sequence length="356" mass="39654">MYFQHLSDLGWNNYFQSQLTFEQLDTQLPFRVISQHRSQVECAGLDKNGQPIDVALGSHFWRNADTYDRPTVGDWLMLDKQLQPQQLLERKSLLKRKSAGQTSTLQLIAANIDTLFIVTSCNEDFSLNRLERYLSIANESAIHCVAVITKADLCSDTSVFVQAIANAHPSLAIETLNATHTDELDSLKQWIGVGQTTALLGSSGVGKSTIINGLTAASAQKTGAIRESDSKGRHTTTGRSLHRLSGSGLLIDTPGMRELQMVDSEHGIKTTFHEIEILAENCRFKNCSHTTEPGCAVLQAVESDELETRLLDNYHKLLSEQARNNESVAERRSNDRALGRFYKNAQKTSKKFKSRD</sequence>
<evidence type="ECO:0000256" key="3">
    <source>
        <dbReference type="ARBA" id="ARBA00022723"/>
    </source>
</evidence>
<evidence type="ECO:0000256" key="10">
    <source>
        <dbReference type="HAMAP-Rule" id="MF_01820"/>
    </source>
</evidence>
<keyword evidence="5 10" id="KW-0547">Nucleotide-binding</keyword>
<dbReference type="Proteomes" id="UP001465153">
    <property type="component" value="Unassembled WGS sequence"/>
</dbReference>
<dbReference type="PANTHER" id="PTHR32120">
    <property type="entry name" value="SMALL RIBOSOMAL SUBUNIT BIOGENESIS GTPASE RSGA"/>
    <property type="match status" value="1"/>
</dbReference>
<dbReference type="RefSeq" id="WP_353303721.1">
    <property type="nucleotide sequence ID" value="NZ_BAABWN010000009.1"/>
</dbReference>
<dbReference type="InterPro" id="IPR027417">
    <property type="entry name" value="P-loop_NTPase"/>
</dbReference>
<dbReference type="InterPro" id="IPR004881">
    <property type="entry name" value="Ribosome_biogen_GTPase_RsgA"/>
</dbReference>
<feature type="binding site" evidence="10">
    <location>
        <position position="289"/>
    </location>
    <ligand>
        <name>Zn(2+)</name>
        <dbReference type="ChEBI" id="CHEBI:29105"/>
    </ligand>
</feature>
<keyword evidence="4 10" id="KW-0699">rRNA-binding</keyword>
<comment type="function">
    <text evidence="10">One of several proteins that assist in the late maturation steps of the functional core of the 30S ribosomal subunit. Helps release RbfA from mature subunits. May play a role in the assembly of ribosomal proteins into the subunit. Circularly permuted GTPase that catalyzes slow GTP hydrolysis, GTPase activity is stimulated by the 30S ribosomal subunit.</text>
</comment>
<evidence type="ECO:0000256" key="8">
    <source>
        <dbReference type="ARBA" id="ARBA00022884"/>
    </source>
</evidence>
<feature type="binding site" evidence="10">
    <location>
        <begin position="201"/>
        <end position="209"/>
    </location>
    <ligand>
        <name>GTP</name>
        <dbReference type="ChEBI" id="CHEBI:37565"/>
    </ligand>
</feature>
<keyword evidence="9 10" id="KW-0342">GTP-binding</keyword>
<evidence type="ECO:0000256" key="7">
    <source>
        <dbReference type="ARBA" id="ARBA00022833"/>
    </source>
</evidence>
<evidence type="ECO:0000313" key="13">
    <source>
        <dbReference type="EMBL" id="GAA6169085.1"/>
    </source>
</evidence>
<feature type="binding site" evidence="10">
    <location>
        <position position="282"/>
    </location>
    <ligand>
        <name>Zn(2+)</name>
        <dbReference type="ChEBI" id="CHEBI:29105"/>
    </ligand>
</feature>
<comment type="subcellular location">
    <subcellularLocation>
        <location evidence="10">Cytoplasm</location>
    </subcellularLocation>
</comment>
<dbReference type="InterPro" id="IPR030378">
    <property type="entry name" value="G_CP_dom"/>
</dbReference>
<reference evidence="13 14" key="1">
    <citation type="submission" date="2024-04" db="EMBL/GenBank/DDBJ databases">
        <title>Draft genome sequence of Sessilibacter corallicola NBRC 116591.</title>
        <authorList>
            <person name="Miyakawa T."/>
            <person name="Kusuya Y."/>
            <person name="Miura T."/>
        </authorList>
    </citation>
    <scope>NUCLEOTIDE SEQUENCE [LARGE SCALE GENOMIC DNA]</scope>
    <source>
        <strain evidence="13 14">KU-00831-HH</strain>
    </source>
</reference>
<dbReference type="EC" id="3.6.1.-" evidence="10"/>
<dbReference type="PANTHER" id="PTHR32120:SF10">
    <property type="entry name" value="SMALL RIBOSOMAL SUBUNIT BIOGENESIS GTPASE RSGA"/>
    <property type="match status" value="1"/>
</dbReference>
<dbReference type="CDD" id="cd01854">
    <property type="entry name" value="YjeQ_EngC"/>
    <property type="match status" value="1"/>
</dbReference>
<evidence type="ECO:0000313" key="14">
    <source>
        <dbReference type="Proteomes" id="UP001465153"/>
    </source>
</evidence>
<keyword evidence="6 10" id="KW-0378">Hydrolase</keyword>
<dbReference type="Gene3D" id="1.10.40.50">
    <property type="entry name" value="Probable gtpase engc, domain 3"/>
    <property type="match status" value="1"/>
</dbReference>
<keyword evidence="7 10" id="KW-0862">Zinc</keyword>
<keyword evidence="3 10" id="KW-0479">Metal-binding</keyword>
<dbReference type="EMBL" id="BAABWN010000009">
    <property type="protein sequence ID" value="GAA6169085.1"/>
    <property type="molecule type" value="Genomic_DNA"/>
</dbReference>
<keyword evidence="14" id="KW-1185">Reference proteome</keyword>
<evidence type="ECO:0000259" key="12">
    <source>
        <dbReference type="PROSITE" id="PS51721"/>
    </source>
</evidence>
<comment type="cofactor">
    <cofactor evidence="10">
        <name>Zn(2+)</name>
        <dbReference type="ChEBI" id="CHEBI:29105"/>
    </cofactor>
    <text evidence="10">Binds 1 zinc ion per subunit.</text>
</comment>
<feature type="binding site" evidence="10">
    <location>
        <position position="287"/>
    </location>
    <ligand>
        <name>Zn(2+)</name>
        <dbReference type="ChEBI" id="CHEBI:29105"/>
    </ligand>
</feature>
<keyword evidence="1 10" id="KW-0963">Cytoplasm</keyword>
<comment type="caution">
    <text evidence="13">The sequence shown here is derived from an EMBL/GenBank/DDBJ whole genome shotgun (WGS) entry which is preliminary data.</text>
</comment>
<comment type="subunit">
    <text evidence="10">Monomer. Associates with 30S ribosomal subunit, binds 16S rRNA.</text>
</comment>
<protein>
    <recommendedName>
        <fullName evidence="10">Small ribosomal subunit biogenesis GTPase RsgA</fullName>
        <ecNumber evidence="10">3.6.1.-</ecNumber>
    </recommendedName>
</protein>
<name>A0ABQ0ABQ9_9GAMM</name>